<proteinExistence type="predicted"/>
<organism evidence="2">
    <name type="scientific">marine sediment metagenome</name>
    <dbReference type="NCBI Taxonomy" id="412755"/>
    <lineage>
        <taxon>unclassified sequences</taxon>
        <taxon>metagenomes</taxon>
        <taxon>ecological metagenomes</taxon>
    </lineage>
</organism>
<name>A0A0F8YQM7_9ZZZZ</name>
<reference evidence="2" key="1">
    <citation type="journal article" date="2015" name="Nature">
        <title>Complex archaea that bridge the gap between prokaryotes and eukaryotes.</title>
        <authorList>
            <person name="Spang A."/>
            <person name="Saw J.H."/>
            <person name="Jorgensen S.L."/>
            <person name="Zaremba-Niedzwiedzka K."/>
            <person name="Martijn J."/>
            <person name="Lind A.E."/>
            <person name="van Eijk R."/>
            <person name="Schleper C."/>
            <person name="Guy L."/>
            <person name="Ettema T.J."/>
        </authorList>
    </citation>
    <scope>NUCLEOTIDE SEQUENCE</scope>
</reference>
<evidence type="ECO:0000256" key="1">
    <source>
        <dbReference type="SAM" id="MobiDB-lite"/>
    </source>
</evidence>
<gene>
    <name evidence="2" type="ORF">LCGC14_2867380</name>
</gene>
<feature type="region of interest" description="Disordered" evidence="1">
    <location>
        <begin position="1"/>
        <end position="50"/>
    </location>
</feature>
<sequence>MTTAVQQESRAAITRTDFQRRGATEGQRGAMRGLYGRSHPDGGIFVGDTSLPEARSDEERWCERCKRTGRIMHWMGTRWMRCCGATERVA</sequence>
<accession>A0A0F8YQM7</accession>
<comment type="caution">
    <text evidence="2">The sequence shown here is derived from an EMBL/GenBank/DDBJ whole genome shotgun (WGS) entry which is preliminary data.</text>
</comment>
<dbReference type="AlphaFoldDB" id="A0A0F8YQM7"/>
<evidence type="ECO:0000313" key="2">
    <source>
        <dbReference type="EMBL" id="KKK76070.1"/>
    </source>
</evidence>
<dbReference type="EMBL" id="LAZR01055571">
    <property type="protein sequence ID" value="KKK76070.1"/>
    <property type="molecule type" value="Genomic_DNA"/>
</dbReference>
<protein>
    <submittedName>
        <fullName evidence="2">Uncharacterized protein</fullName>
    </submittedName>
</protein>